<feature type="compositionally biased region" description="Polar residues" evidence="1">
    <location>
        <begin position="200"/>
        <end position="218"/>
    </location>
</feature>
<feature type="compositionally biased region" description="Low complexity" evidence="1">
    <location>
        <begin position="66"/>
        <end position="110"/>
    </location>
</feature>
<dbReference type="RefSeq" id="XP_025348773.1">
    <property type="nucleotide sequence ID" value="XM_025489535.1"/>
</dbReference>
<evidence type="ECO:0000313" key="3">
    <source>
        <dbReference type="Proteomes" id="UP000245942"/>
    </source>
</evidence>
<reference evidence="2 3" key="1">
    <citation type="journal article" date="2018" name="Mol. Biol. Evol.">
        <title>Broad Genomic Sampling Reveals a Smut Pathogenic Ancestry of the Fungal Clade Ustilaginomycotina.</title>
        <authorList>
            <person name="Kijpornyongpan T."/>
            <person name="Mondo S.J."/>
            <person name="Barry K."/>
            <person name="Sandor L."/>
            <person name="Lee J."/>
            <person name="Lipzen A."/>
            <person name="Pangilinan J."/>
            <person name="LaButti K."/>
            <person name="Hainaut M."/>
            <person name="Henrissat B."/>
            <person name="Grigoriev I.V."/>
            <person name="Spatafora J.W."/>
            <person name="Aime M.C."/>
        </authorList>
    </citation>
    <scope>NUCLEOTIDE SEQUENCE [LARGE SCALE GENOMIC DNA]</scope>
    <source>
        <strain evidence="2 3">MCA 4718</strain>
    </source>
</reference>
<evidence type="ECO:0000313" key="2">
    <source>
        <dbReference type="EMBL" id="PWN21613.1"/>
    </source>
</evidence>
<feature type="compositionally biased region" description="Low complexity" evidence="1">
    <location>
        <begin position="157"/>
        <end position="170"/>
    </location>
</feature>
<accession>A0A316UB39</accession>
<feature type="region of interest" description="Disordered" evidence="1">
    <location>
        <begin position="27"/>
        <end position="222"/>
    </location>
</feature>
<dbReference type="Proteomes" id="UP000245942">
    <property type="component" value="Unassembled WGS sequence"/>
</dbReference>
<dbReference type="EMBL" id="KZ819325">
    <property type="protein sequence ID" value="PWN21613.1"/>
    <property type="molecule type" value="Genomic_DNA"/>
</dbReference>
<sequence length="245" mass="25385">MPPTMESERQWLASVPVFPLSSDELAGDAFSYGVGKSPGGEKIRAPYLHPFASSSSSRLSGKRSRSNSPLSFSDSPPSDDGGSSQWSSSSSQSSTQATSTPPSPPSSSQESDSERGCPSPTAAKRKAIRCRRHETACAASARRQGVEGATVPPPQPSSSSSSASSSFPQSDAELSSLDNAVQAFGLDSHENTPERPVLSQIDQPPSTVSGPNSINGCSSAAEGGVGRADVIKEAMVDHLVGEYLQ</sequence>
<dbReference type="GeneID" id="37011269"/>
<gene>
    <name evidence="2" type="ORF">BCV69DRAFT_175880</name>
</gene>
<dbReference type="AlphaFoldDB" id="A0A316UB39"/>
<proteinExistence type="predicted"/>
<organism evidence="2 3">
    <name type="scientific">Pseudomicrostroma glucosiphilum</name>
    <dbReference type="NCBI Taxonomy" id="1684307"/>
    <lineage>
        <taxon>Eukaryota</taxon>
        <taxon>Fungi</taxon>
        <taxon>Dikarya</taxon>
        <taxon>Basidiomycota</taxon>
        <taxon>Ustilaginomycotina</taxon>
        <taxon>Exobasidiomycetes</taxon>
        <taxon>Microstromatales</taxon>
        <taxon>Microstromatales incertae sedis</taxon>
        <taxon>Pseudomicrostroma</taxon>
    </lineage>
</organism>
<protein>
    <submittedName>
        <fullName evidence="2">Uncharacterized protein</fullName>
    </submittedName>
</protein>
<keyword evidence="3" id="KW-1185">Reference proteome</keyword>
<feature type="compositionally biased region" description="Basic residues" evidence="1">
    <location>
        <begin position="123"/>
        <end position="132"/>
    </location>
</feature>
<evidence type="ECO:0000256" key="1">
    <source>
        <dbReference type="SAM" id="MobiDB-lite"/>
    </source>
</evidence>
<name>A0A316UB39_9BASI</name>